<reference evidence="3 4" key="1">
    <citation type="submission" date="2018-10" db="EMBL/GenBank/DDBJ databases">
        <title>Genome sequencing of Pedobacter jejuensis TNB23.</title>
        <authorList>
            <person name="Cho Y.-J."/>
            <person name="Cho A."/>
            <person name="Kim O.-S."/>
        </authorList>
    </citation>
    <scope>NUCLEOTIDE SEQUENCE [LARGE SCALE GENOMIC DNA]</scope>
    <source>
        <strain evidence="3 4">TNB23</strain>
    </source>
</reference>
<protein>
    <submittedName>
        <fullName evidence="3">DUF2807 domain-containing protein</fullName>
    </submittedName>
</protein>
<organism evidence="3 4">
    <name type="scientific">Pedobacter jejuensis</name>
    <dbReference type="NCBI Taxonomy" id="1268550"/>
    <lineage>
        <taxon>Bacteria</taxon>
        <taxon>Pseudomonadati</taxon>
        <taxon>Bacteroidota</taxon>
        <taxon>Sphingobacteriia</taxon>
        <taxon>Sphingobacteriales</taxon>
        <taxon>Sphingobacteriaceae</taxon>
        <taxon>Pedobacter</taxon>
    </lineage>
</organism>
<feature type="chain" id="PRO_5017941399" evidence="1">
    <location>
        <begin position="24"/>
        <end position="236"/>
    </location>
</feature>
<dbReference type="InterPro" id="IPR021255">
    <property type="entry name" value="DUF2807"/>
</dbReference>
<dbReference type="RefSeq" id="WP_123204941.1">
    <property type="nucleotide sequence ID" value="NZ_RBEE01000009.1"/>
</dbReference>
<name>A0A3N0BYP1_9SPHI</name>
<evidence type="ECO:0000313" key="4">
    <source>
        <dbReference type="Proteomes" id="UP000274046"/>
    </source>
</evidence>
<accession>A0A3N0BYP1</accession>
<keyword evidence="1" id="KW-0732">Signal</keyword>
<feature type="domain" description="Putative auto-transporter adhesin head GIN" evidence="2">
    <location>
        <begin position="33"/>
        <end position="218"/>
    </location>
</feature>
<dbReference type="Gene3D" id="2.160.20.120">
    <property type="match status" value="1"/>
</dbReference>
<dbReference type="Pfam" id="PF10988">
    <property type="entry name" value="DUF2807"/>
    <property type="match status" value="1"/>
</dbReference>
<sequence>MKNFLKTSATLFLITTSFYIAKAQDTKTVSVKNFSSITISSGIDLYLTQSGSESVNIKATSDLLKDVVVEQNGSNLTIKIKEGINWSSMFKNQTIKAYVNFKTLSALTATGGSDVLSQGQIKAGKFVLKSSGGSDVKLNLVCSNLELQSSGGSDVKLTGKAENMIVQSSGGSDVDAYDFVVDYAKVSSSGGSDANINVSKGLEASASGGSDIHYKGNASVKKTSSSKSGDVIKVKF</sequence>
<keyword evidence="4" id="KW-1185">Reference proteome</keyword>
<dbReference type="EMBL" id="RBEE01000009">
    <property type="protein sequence ID" value="RNL54933.1"/>
    <property type="molecule type" value="Genomic_DNA"/>
</dbReference>
<comment type="caution">
    <text evidence="3">The sequence shown here is derived from an EMBL/GenBank/DDBJ whole genome shotgun (WGS) entry which is preliminary data.</text>
</comment>
<proteinExistence type="predicted"/>
<dbReference type="AlphaFoldDB" id="A0A3N0BYP1"/>
<feature type="signal peptide" evidence="1">
    <location>
        <begin position="1"/>
        <end position="23"/>
    </location>
</feature>
<dbReference type="Proteomes" id="UP000274046">
    <property type="component" value="Unassembled WGS sequence"/>
</dbReference>
<dbReference type="OrthoDB" id="942536at2"/>
<evidence type="ECO:0000256" key="1">
    <source>
        <dbReference type="SAM" id="SignalP"/>
    </source>
</evidence>
<evidence type="ECO:0000259" key="2">
    <source>
        <dbReference type="Pfam" id="PF10988"/>
    </source>
</evidence>
<evidence type="ECO:0000313" key="3">
    <source>
        <dbReference type="EMBL" id="RNL54933.1"/>
    </source>
</evidence>
<gene>
    <name evidence="3" type="ORF">D7004_05860</name>
</gene>